<comment type="caution">
    <text evidence="1">The sequence shown here is derived from an EMBL/GenBank/DDBJ whole genome shotgun (WGS) entry which is preliminary data.</text>
</comment>
<sequence>MAESMSCIFSTGRLWKLYKTRSFHFDIATAARTRWYSKGVLSGPVFGGGLKGISFVISLASASSPSPSRSWTHTHR</sequence>
<proteinExistence type="predicted"/>
<protein>
    <submittedName>
        <fullName evidence="1">Uncharacterized protein</fullName>
    </submittedName>
</protein>
<accession>A0ACC2LAI8</accession>
<evidence type="ECO:0000313" key="2">
    <source>
        <dbReference type="Proteomes" id="UP001234297"/>
    </source>
</evidence>
<gene>
    <name evidence="1" type="ORF">MRB53_023860</name>
</gene>
<dbReference type="Proteomes" id="UP001234297">
    <property type="component" value="Chromosome 7"/>
</dbReference>
<keyword evidence="2" id="KW-1185">Reference proteome</keyword>
<evidence type="ECO:0000313" key="1">
    <source>
        <dbReference type="EMBL" id="KAJ8630537.1"/>
    </source>
</evidence>
<reference evidence="1 2" key="1">
    <citation type="journal article" date="2022" name="Hortic Res">
        <title>A haplotype resolved chromosomal level avocado genome allows analysis of novel avocado genes.</title>
        <authorList>
            <person name="Nath O."/>
            <person name="Fletcher S.J."/>
            <person name="Hayward A."/>
            <person name="Shaw L.M."/>
            <person name="Masouleh A.K."/>
            <person name="Furtado A."/>
            <person name="Henry R.J."/>
            <person name="Mitter N."/>
        </authorList>
    </citation>
    <scope>NUCLEOTIDE SEQUENCE [LARGE SCALE GENOMIC DNA]</scope>
    <source>
        <strain evidence="2">cv. Hass</strain>
    </source>
</reference>
<name>A0ACC2LAI8_PERAE</name>
<dbReference type="EMBL" id="CM056815">
    <property type="protein sequence ID" value="KAJ8630537.1"/>
    <property type="molecule type" value="Genomic_DNA"/>
</dbReference>
<organism evidence="1 2">
    <name type="scientific">Persea americana</name>
    <name type="common">Avocado</name>
    <dbReference type="NCBI Taxonomy" id="3435"/>
    <lineage>
        <taxon>Eukaryota</taxon>
        <taxon>Viridiplantae</taxon>
        <taxon>Streptophyta</taxon>
        <taxon>Embryophyta</taxon>
        <taxon>Tracheophyta</taxon>
        <taxon>Spermatophyta</taxon>
        <taxon>Magnoliopsida</taxon>
        <taxon>Magnoliidae</taxon>
        <taxon>Laurales</taxon>
        <taxon>Lauraceae</taxon>
        <taxon>Persea</taxon>
    </lineage>
</organism>